<keyword evidence="6" id="KW-0460">Magnesium</keyword>
<dbReference type="AlphaFoldDB" id="H0URS1"/>
<dbReference type="Pfam" id="PF03454">
    <property type="entry name" value="MoeA_C"/>
    <property type="match status" value="1"/>
</dbReference>
<dbReference type="InterPro" id="IPR036135">
    <property type="entry name" value="MoeA_linker/N_sf"/>
</dbReference>
<dbReference type="SUPFAM" id="SSF63867">
    <property type="entry name" value="MoeA C-terminal domain-like"/>
    <property type="match status" value="1"/>
</dbReference>
<dbReference type="UniPathway" id="UPA00344"/>
<comment type="cofactor">
    <cofactor evidence="6">
        <name>Mg(2+)</name>
        <dbReference type="ChEBI" id="CHEBI:18420"/>
    </cofactor>
</comment>
<evidence type="ECO:0000313" key="9">
    <source>
        <dbReference type="Proteomes" id="UP000005730"/>
    </source>
</evidence>
<evidence type="ECO:0000256" key="4">
    <source>
        <dbReference type="ARBA" id="ARBA00023150"/>
    </source>
</evidence>
<dbReference type="InterPro" id="IPR036688">
    <property type="entry name" value="MoeA_C_domain_IV_sf"/>
</dbReference>
<keyword evidence="6" id="KW-0808">Transferase</keyword>
<comment type="function">
    <text evidence="1 6">Catalyzes the insertion of molybdate into adenylated molybdopterin with the concomitant release of AMP.</text>
</comment>
<evidence type="ECO:0000313" key="8">
    <source>
        <dbReference type="EMBL" id="EHM10010.1"/>
    </source>
</evidence>
<reference evidence="8 9" key="1">
    <citation type="submission" date="2011-10" db="EMBL/GenBank/DDBJ databases">
        <title>The Noncontiguous Finished genome of Thermanaerovibrio velox DSM 12556.</title>
        <authorList>
            <consortium name="US DOE Joint Genome Institute (JGI-PGF)"/>
            <person name="Lucas S."/>
            <person name="Copeland A."/>
            <person name="Lapidus A."/>
            <person name="Glavina del Rio T."/>
            <person name="Dalin E."/>
            <person name="Tice H."/>
            <person name="Bruce D."/>
            <person name="Goodwin L."/>
            <person name="Pitluck S."/>
            <person name="Peters L."/>
            <person name="Mikhailova N."/>
            <person name="Teshima H."/>
            <person name="Kyrpides N."/>
            <person name="Mavromatis K."/>
            <person name="Ivanova N."/>
            <person name="Markowitz V."/>
            <person name="Cheng J.-F."/>
            <person name="Hugenholtz P."/>
            <person name="Woyke T."/>
            <person name="Wu D."/>
            <person name="Spring S."/>
            <person name="Brambilla E.-M."/>
            <person name="Klenk H.-P."/>
            <person name="Eisen J.A."/>
        </authorList>
    </citation>
    <scope>NUCLEOTIDE SEQUENCE [LARGE SCALE GENOMIC DNA]</scope>
    <source>
        <strain evidence="8 9">DSM 12556</strain>
    </source>
</reference>
<dbReference type="SUPFAM" id="SSF63882">
    <property type="entry name" value="MoeA N-terminal region -like"/>
    <property type="match status" value="1"/>
</dbReference>
<dbReference type="Pfam" id="PF00994">
    <property type="entry name" value="MoCF_biosynth"/>
    <property type="match status" value="1"/>
</dbReference>
<dbReference type="InterPro" id="IPR005111">
    <property type="entry name" value="MoeA_C_domain_IV"/>
</dbReference>
<dbReference type="HOGENOM" id="CLU_010186_3_0_0"/>
<gene>
    <name evidence="8" type="ORF">TheveDRAFT_0873</name>
</gene>
<sequence length="615" mass="66539">MMLMAHFSPMGVKKVPTRSSVGLILGENVFARLNIPNSVVSAVDGYAVLSESTANASPQRPVVLEKQGYVWVNTGSMVPPPFDSVVMVEDVSRWDDGTVVVYRASPKGQNLRYLGEDVMSNQLLAFEGDQITPQLASLLISAGVLELKAIPKPRILFIPTGEEIVGDDALINGIMKPGDVLESNSILVTGYLERCGYRVDVHSSILSDNVDELRGVLKRAVMDDYHVILISGGSAKGLRDVSAEALKDGLLFRWLLMKPGRPAIGASFDGCPVIVLPGFPSSSLVVLLTVVVPFLNHLSGKPPMTYFESLDIEPWETQLLHRMSSSPGMEEWVKAKVVKMGDQALLWPLGGGSSSLFSLGEADGLACIPSSSVELDKGDKVRFYPLVHLDLARRCLLQGSDDPALQMLAAIAKGKGGEVVVKRTGSMGGVLALARGEAHAATCHILDPDTGIYNDPLIKRLDPHGLWCRTILFYREQGFILARGNPRGVKGIRDLVRDDIRIVNRQPGAGTRILLDHLLEKDGISRDGVKGYNDLCVSHLDAAARVLAGAADVALGVKSAADALGLDFIPIAEEPYELVYHSAYLDHPGIMALMEAALDPKWRSIVDRMGGYRWP</sequence>
<name>H0URS1_9BACT</name>
<dbReference type="PANTHER" id="PTHR10192:SF16">
    <property type="entry name" value="MOLYBDOPTERIN MOLYBDENUMTRANSFERASE"/>
    <property type="match status" value="1"/>
</dbReference>
<dbReference type="InterPro" id="IPR001453">
    <property type="entry name" value="MoaB/Mog_dom"/>
</dbReference>
<dbReference type="eggNOG" id="COG1910">
    <property type="taxonomic scope" value="Bacteria"/>
</dbReference>
<dbReference type="Gene3D" id="2.40.340.10">
    <property type="entry name" value="MoeA, C-terminal, domain IV"/>
    <property type="match status" value="1"/>
</dbReference>
<dbReference type="InterPro" id="IPR024370">
    <property type="entry name" value="PBP_domain"/>
</dbReference>
<dbReference type="Pfam" id="PF03453">
    <property type="entry name" value="MoeA_N"/>
    <property type="match status" value="1"/>
</dbReference>
<evidence type="ECO:0000256" key="3">
    <source>
        <dbReference type="ARBA" id="ARBA00010763"/>
    </source>
</evidence>
<dbReference type="Gene3D" id="3.90.105.10">
    <property type="entry name" value="Molybdopterin biosynthesis moea protein, domain 2"/>
    <property type="match status" value="1"/>
</dbReference>
<proteinExistence type="inferred from homology"/>
<accession>H0URS1</accession>
<dbReference type="SMART" id="SM00852">
    <property type="entry name" value="MoCF_biosynth"/>
    <property type="match status" value="1"/>
</dbReference>
<evidence type="ECO:0000256" key="2">
    <source>
        <dbReference type="ARBA" id="ARBA00005046"/>
    </source>
</evidence>
<dbReference type="GO" id="GO:0061599">
    <property type="term" value="F:molybdopterin molybdotransferase activity"/>
    <property type="evidence" value="ECO:0007669"/>
    <property type="project" value="UniProtKB-UniRule"/>
</dbReference>
<keyword evidence="4 6" id="KW-0501">Molybdenum cofactor biosynthesis</keyword>
<dbReference type="EC" id="2.10.1.1" evidence="6"/>
<comment type="pathway">
    <text evidence="2 6">Cofactor biosynthesis; molybdopterin biosynthesis.</text>
</comment>
<keyword evidence="6" id="KW-0500">Molybdenum</keyword>
<comment type="catalytic activity">
    <reaction evidence="5">
        <text>adenylyl-molybdopterin + molybdate = Mo-molybdopterin + AMP + H(+)</text>
        <dbReference type="Rhea" id="RHEA:35047"/>
        <dbReference type="ChEBI" id="CHEBI:15378"/>
        <dbReference type="ChEBI" id="CHEBI:36264"/>
        <dbReference type="ChEBI" id="CHEBI:62727"/>
        <dbReference type="ChEBI" id="CHEBI:71302"/>
        <dbReference type="ChEBI" id="CHEBI:456215"/>
        <dbReference type="EC" id="2.10.1.1"/>
    </reaction>
</comment>
<protein>
    <recommendedName>
        <fullName evidence="6">Molybdopterin molybdenumtransferase</fullName>
        <ecNumber evidence="6">2.10.1.1</ecNumber>
    </recommendedName>
</protein>
<dbReference type="Gene3D" id="3.40.980.10">
    <property type="entry name" value="MoaB/Mog-like domain"/>
    <property type="match status" value="1"/>
</dbReference>
<dbReference type="SUPFAM" id="SSF53850">
    <property type="entry name" value="Periplasmic binding protein-like II"/>
    <property type="match status" value="1"/>
</dbReference>
<dbReference type="GO" id="GO:0046872">
    <property type="term" value="F:metal ion binding"/>
    <property type="evidence" value="ECO:0007669"/>
    <property type="project" value="UniProtKB-UniRule"/>
</dbReference>
<keyword evidence="9" id="KW-1185">Reference proteome</keyword>
<keyword evidence="6" id="KW-0479">Metal-binding</keyword>
<dbReference type="PANTHER" id="PTHR10192">
    <property type="entry name" value="MOLYBDOPTERIN BIOSYNTHESIS PROTEIN"/>
    <property type="match status" value="1"/>
</dbReference>
<organism evidence="8 9">
    <name type="scientific">Thermanaerovibrio velox DSM 12556</name>
    <dbReference type="NCBI Taxonomy" id="926567"/>
    <lineage>
        <taxon>Bacteria</taxon>
        <taxon>Thermotogati</taxon>
        <taxon>Synergistota</taxon>
        <taxon>Synergistia</taxon>
        <taxon>Synergistales</taxon>
        <taxon>Synergistaceae</taxon>
        <taxon>Thermanaerovibrio</taxon>
    </lineage>
</organism>
<feature type="domain" description="MoaB/Mog" evidence="7">
    <location>
        <begin position="156"/>
        <end position="297"/>
    </location>
</feature>
<dbReference type="InterPro" id="IPR005110">
    <property type="entry name" value="MoeA_linker/N"/>
</dbReference>
<evidence type="ECO:0000256" key="1">
    <source>
        <dbReference type="ARBA" id="ARBA00002901"/>
    </source>
</evidence>
<evidence type="ECO:0000256" key="5">
    <source>
        <dbReference type="ARBA" id="ARBA00047317"/>
    </source>
</evidence>
<dbReference type="Gene3D" id="2.170.190.11">
    <property type="entry name" value="Molybdopterin biosynthesis moea protein, domain 3"/>
    <property type="match status" value="1"/>
</dbReference>
<dbReference type="SUPFAM" id="SSF53218">
    <property type="entry name" value="Molybdenum cofactor biosynthesis proteins"/>
    <property type="match status" value="1"/>
</dbReference>
<dbReference type="GO" id="GO:0006777">
    <property type="term" value="P:Mo-molybdopterin cofactor biosynthetic process"/>
    <property type="evidence" value="ECO:0007669"/>
    <property type="project" value="UniProtKB-UniRule"/>
</dbReference>
<evidence type="ECO:0000259" key="7">
    <source>
        <dbReference type="SMART" id="SM00852"/>
    </source>
</evidence>
<dbReference type="CDD" id="cd00887">
    <property type="entry name" value="MoeA"/>
    <property type="match status" value="1"/>
</dbReference>
<dbReference type="InterPro" id="IPR038987">
    <property type="entry name" value="MoeA-like"/>
</dbReference>
<dbReference type="STRING" id="926567.TheveDRAFT_0873"/>
<dbReference type="eggNOG" id="COG0303">
    <property type="taxonomic scope" value="Bacteria"/>
</dbReference>
<dbReference type="GO" id="GO:0005829">
    <property type="term" value="C:cytosol"/>
    <property type="evidence" value="ECO:0007669"/>
    <property type="project" value="TreeGrafter"/>
</dbReference>
<dbReference type="Pfam" id="PF12727">
    <property type="entry name" value="PBP_like"/>
    <property type="match status" value="1"/>
</dbReference>
<dbReference type="EMBL" id="CM001377">
    <property type="protein sequence ID" value="EHM10010.1"/>
    <property type="molecule type" value="Genomic_DNA"/>
</dbReference>
<dbReference type="Proteomes" id="UP000005730">
    <property type="component" value="Chromosome"/>
</dbReference>
<dbReference type="InterPro" id="IPR036425">
    <property type="entry name" value="MoaB/Mog-like_dom_sf"/>
</dbReference>
<comment type="similarity">
    <text evidence="3 6">Belongs to the MoeA family.</text>
</comment>
<evidence type="ECO:0000256" key="6">
    <source>
        <dbReference type="RuleBase" id="RU365090"/>
    </source>
</evidence>